<feature type="binding site" evidence="6">
    <location>
        <position position="138"/>
    </location>
    <ligand>
        <name>Mg(2+)</name>
        <dbReference type="ChEBI" id="CHEBI:18420"/>
        <label>1</label>
        <note>catalytic</note>
    </ligand>
</feature>
<dbReference type="PROSITE" id="PS00629">
    <property type="entry name" value="IMP_1"/>
    <property type="match status" value="1"/>
</dbReference>
<dbReference type="GO" id="GO:0016791">
    <property type="term" value="F:phosphatase activity"/>
    <property type="evidence" value="ECO:0007669"/>
    <property type="project" value="UniProtKB-ARBA"/>
</dbReference>
<dbReference type="GeneID" id="25733304"/>
<evidence type="ECO:0000256" key="4">
    <source>
        <dbReference type="ARBA" id="ARBA00022801"/>
    </source>
</evidence>
<dbReference type="STRING" id="145388.A0A0D2IWI7"/>
<keyword evidence="4" id="KW-0378">Hydrolase</keyword>
<organism evidence="8 9">
    <name type="scientific">Monoraphidium neglectum</name>
    <dbReference type="NCBI Taxonomy" id="145388"/>
    <lineage>
        <taxon>Eukaryota</taxon>
        <taxon>Viridiplantae</taxon>
        <taxon>Chlorophyta</taxon>
        <taxon>core chlorophytes</taxon>
        <taxon>Chlorophyceae</taxon>
        <taxon>CS clade</taxon>
        <taxon>Sphaeropleales</taxon>
        <taxon>Selenastraceae</taxon>
        <taxon>Monoraphidium</taxon>
    </lineage>
</organism>
<gene>
    <name evidence="8" type="ORF">MNEG_15624</name>
</gene>
<dbReference type="KEGG" id="mng:MNEG_15624"/>
<evidence type="ECO:0000256" key="2">
    <source>
        <dbReference type="ARBA" id="ARBA00009759"/>
    </source>
</evidence>
<dbReference type="PANTHER" id="PTHR43200:SF6">
    <property type="entry name" value="3'(2'),5'-BISPHOSPHATE NUCLEOTIDASE"/>
    <property type="match status" value="1"/>
</dbReference>
<accession>A0A0D2IWI7</accession>
<dbReference type="OrthoDB" id="10254945at2759"/>
<dbReference type="GO" id="GO:0046872">
    <property type="term" value="F:metal ion binding"/>
    <property type="evidence" value="ECO:0007669"/>
    <property type="project" value="UniProtKB-KW"/>
</dbReference>
<evidence type="ECO:0000256" key="1">
    <source>
        <dbReference type="ARBA" id="ARBA00001946"/>
    </source>
</evidence>
<proteinExistence type="inferred from homology"/>
<evidence type="ECO:0000256" key="6">
    <source>
        <dbReference type="PIRSR" id="PIRSR600760-2"/>
    </source>
</evidence>
<dbReference type="GO" id="GO:0000105">
    <property type="term" value="P:L-histidine biosynthetic process"/>
    <property type="evidence" value="ECO:0007669"/>
    <property type="project" value="TreeGrafter"/>
</dbReference>
<dbReference type="AlphaFoldDB" id="A0A0D2IWI7"/>
<protein>
    <recommendedName>
        <fullName evidence="10">Inositol-phosphate phosphatase</fullName>
    </recommendedName>
</protein>
<dbReference type="PRINTS" id="PR00377">
    <property type="entry name" value="IMPHPHTASES"/>
</dbReference>
<evidence type="ECO:0000256" key="5">
    <source>
        <dbReference type="ARBA" id="ARBA00022842"/>
    </source>
</evidence>
<dbReference type="PANTHER" id="PTHR43200">
    <property type="entry name" value="PHOSPHATASE"/>
    <property type="match status" value="1"/>
</dbReference>
<dbReference type="InterPro" id="IPR020583">
    <property type="entry name" value="Inositol_monoP_metal-BS"/>
</dbReference>
<dbReference type="Gene3D" id="3.30.540.10">
    <property type="entry name" value="Fructose-1,6-Bisphosphatase, subunit A, domain 1"/>
    <property type="match status" value="1"/>
</dbReference>
<feature type="binding site" evidence="6">
    <location>
        <position position="137"/>
    </location>
    <ligand>
        <name>Mg(2+)</name>
        <dbReference type="ChEBI" id="CHEBI:18420"/>
        <label>1</label>
        <note>catalytic</note>
    </ligand>
</feature>
<dbReference type="InterPro" id="IPR000760">
    <property type="entry name" value="Inositol_monophosphatase-like"/>
</dbReference>
<dbReference type="RefSeq" id="XP_013891357.1">
    <property type="nucleotide sequence ID" value="XM_014035903.1"/>
</dbReference>
<evidence type="ECO:0000313" key="8">
    <source>
        <dbReference type="EMBL" id="KIY92337.1"/>
    </source>
</evidence>
<keyword evidence="3 6" id="KW-0479">Metal-binding</keyword>
<evidence type="ECO:0000313" key="9">
    <source>
        <dbReference type="Proteomes" id="UP000054498"/>
    </source>
</evidence>
<comment type="similarity">
    <text evidence="2">Belongs to the inositol monophosphatase superfamily.</text>
</comment>
<keyword evidence="9" id="KW-1185">Reference proteome</keyword>
<feature type="region of interest" description="Disordered" evidence="7">
    <location>
        <begin position="1"/>
        <end position="22"/>
    </location>
</feature>
<dbReference type="Pfam" id="PF00459">
    <property type="entry name" value="Inositol_P"/>
    <property type="match status" value="1"/>
</dbReference>
<dbReference type="SUPFAM" id="SSF56655">
    <property type="entry name" value="Carbohydrate phosphatase"/>
    <property type="match status" value="1"/>
</dbReference>
<evidence type="ECO:0000256" key="3">
    <source>
        <dbReference type="ARBA" id="ARBA00022723"/>
    </source>
</evidence>
<feature type="binding site" evidence="6">
    <location>
        <position position="135"/>
    </location>
    <ligand>
        <name>Mg(2+)</name>
        <dbReference type="ChEBI" id="CHEBI:18420"/>
        <label>1</label>
        <note>catalytic</note>
    </ligand>
</feature>
<feature type="binding site" evidence="6">
    <location>
        <position position="116"/>
    </location>
    <ligand>
        <name>Mg(2+)</name>
        <dbReference type="ChEBI" id="CHEBI:18420"/>
        <label>1</label>
        <note>catalytic</note>
    </ligand>
</feature>
<dbReference type="Proteomes" id="UP000054498">
    <property type="component" value="Unassembled WGS sequence"/>
</dbReference>
<keyword evidence="5 6" id="KW-0460">Magnesium</keyword>
<reference evidence="8 9" key="1">
    <citation type="journal article" date="2013" name="BMC Genomics">
        <title>Reconstruction of the lipid metabolism for the microalga Monoraphidium neglectum from its genome sequence reveals characteristics suitable for biofuel production.</title>
        <authorList>
            <person name="Bogen C."/>
            <person name="Al-Dilaimi A."/>
            <person name="Albersmeier A."/>
            <person name="Wichmann J."/>
            <person name="Grundmann M."/>
            <person name="Rupp O."/>
            <person name="Lauersen K.J."/>
            <person name="Blifernez-Klassen O."/>
            <person name="Kalinowski J."/>
            <person name="Goesmann A."/>
            <person name="Mussgnug J.H."/>
            <person name="Kruse O."/>
        </authorList>
    </citation>
    <scope>NUCLEOTIDE SEQUENCE [LARGE SCALE GENOMIC DNA]</scope>
    <source>
        <strain evidence="8 9">SAG 48.87</strain>
    </source>
</reference>
<comment type="cofactor">
    <cofactor evidence="1 6">
        <name>Mg(2+)</name>
        <dbReference type="ChEBI" id="CHEBI:18420"/>
    </cofactor>
</comment>
<evidence type="ECO:0008006" key="10">
    <source>
        <dbReference type="Google" id="ProtNLM"/>
    </source>
</evidence>
<dbReference type="InterPro" id="IPR051090">
    <property type="entry name" value="Inositol_monoP_superfamily"/>
</dbReference>
<dbReference type="EMBL" id="KK105719">
    <property type="protein sequence ID" value="KIY92337.1"/>
    <property type="molecule type" value="Genomic_DNA"/>
</dbReference>
<name>A0A0D2IWI7_9CHLO</name>
<sequence>MQTRTVEAFSKGWRGSNASRPPARAAVARVRVPRRAALASPQQQPGMAPVVDPAAIDLAHKLADAAARVTSRYFRATFDIDIKTDASPVTIADREAEAAMRALIRAAFPEHGVFGEEHGLELGSGAGADWLWVLDPIDGTKSFITGAGGGDGLGEAGCDGLGHAVERDWFGRSGSQGALSC</sequence>
<evidence type="ECO:0000256" key="7">
    <source>
        <dbReference type="SAM" id="MobiDB-lite"/>
    </source>
</evidence>